<feature type="transmembrane region" description="Helical" evidence="9">
    <location>
        <begin position="1811"/>
        <end position="1830"/>
    </location>
</feature>
<dbReference type="Ensembl" id="ENSOANT00000051955.1">
    <property type="protein sequence ID" value="ENSOANP00000035868.1"/>
    <property type="gene ID" value="ENSOANG00000050351.1"/>
</dbReference>
<dbReference type="InterPro" id="IPR008964">
    <property type="entry name" value="Invasin/intimin_cell_adhesion"/>
</dbReference>
<sequence>KRRPGSPRGDPRPPAVLLLVLLGLGVKGHKLNVPQVLLPFGREPGRVPFVLEAERGCYTWRSTHHDVVTVRPLYSNGTVCSQRAVLVAESTQPTRLSGLILARDVVTDHELRCDVKVDVIAGIEIVSRTRELYVDDAPLELAVRALDAQGNTFSSLAGMAFDWSLARDDESESVELTSRIRVLRYSEAEYSPPDYIAQMEAAEKQGDRILVSGIGTGAAVLKVRVHEPFYKNLAAASIRLLVLENVFLIPAHDVFLLVGAYIRYRVARVVQGKLTEVVFPLEHYELVLQNHGVAAGGAGEEPVARLDERSATVTAVQLGRANLIFVHKNVHMRAVSGLPNCSLHVVEAGFLGFTVHPGDRWSLEVGQTYVVTVEVYDKSSMKVYMSDNLRVAHRFPEVFFEELMSTANGSFHVVRALRDGVTLITASLTSGAARFLAVPIGHEQEVKIYLPIKLSPAFLAFPHHPATVAYRYQVQVEGGSGNFTWTSSNDTVATVTIKGIVMAGPVQGNSSVQARDFQNPFRYGEIWVLVLPLSKLELRPFHADVAVGHVIEIPVVMYHTDRDSRESLAFTDCSLLALDVTTDKRGVFAVPREGAQRPGPTACSSAQITAQALGHALVTVRVTLQQRRFEGSATFAAYEPLKAVNPVEVALVAWRSSKEVVFEGGPGPWVLEPSRFFLELSAERPEWIGMVPGGWAARRKQNQYAYWVHCLQLGEQVMLMFRVGNHPGVLNPHPAVETARVVFVCAHPASLAVSPVYRVRAGARPCPLPQHNKQLVPVSSLRDTILELTVLDRHRRKFDNFSSLLVDWRSSNRTLASFDPDEPMDVVAKGDGTGQTRLHGLRLLRVHRLKGTLSVRVVLRGYREDDAISSVADLPASVTVELLLVEDVTVVPENAIIYNHPAVRETFDLVEGSGYFLVTSREEVVAITYREPDSFIQVVPIQTGLVTLEVYDLCLTFLGPARLQLRVANLHELVVDVIDKVEVGKSVPVRVRVLGRPQQPFRKKYFRHMELRLQLASDIAALTPVEEQDEWTESHLLRALAVGQTTLVAVARDKEGRKLTSAPRQIEVFPPFRLVPEKITLVPTNMVQVSRGGGPQPQSLIDFTISNKTVALVNHRGQVTARAAGTAVVHGTIRTVNEDTGLVTVFSQDEVEVEVVQLRAVRILAATTRLVTDTEMPIYVMGLGSAQTPFSFGNANPGLTFHWAVTKRDVLDLEPRQAEVSVEPPAEVSFAAVVRTRASGRTSVRVTVRCPSDPDASAPACTSATQLEGGPLEFSDEVQILVFEKLQLLCPDCPTERVLMSMNSQFQLHTNREGAAVVSSRILKCFPNSSVIEEDGQGLLRAGAVAGSAVLEVTSREPFGVNQTAITGVQVAPVTYLQISTAPRLFTAPGKRLAAFPLGAALTFTVHLYDSVGERFHTHSAQLHLALNRDDLLLIGPGNKNHTYVAQAVNRGVTLVAVRDLRHPGMADYIPVPVECAIEPDARLAVVGDVVCFGTHLVGQGGEPGLWVVSPASVLQLDVLSGAAVARSQGTATVFYEIPGLVRTYQEVTVNASSRLMLSYDPKTFLTNTPNSGNFRLLISTSRLGTNLRGSCSPLQESAIKTLLLPQTLILCHVQFSNTLMDVPASRVFHVLTNFSVRQGLYECLVGVRPQAAELLRPLSVADTAVYAWVSPSSPRGPGGSQRLLIPFVPAFFVNRSELLLSRAHPAAEVRVLGVDRVLEKLEVWASSPVLAVQRPRRSPTVPGLAIYPVRAVNLTSLRRMTAPVFINVSCPLTRQRAAVPVRADPAARLRAAGRCEDAGVVRQLVGSYQILLFTLFAVLASTAVIFLTYNAFLNRVQTVPVVYVPTPTSSQTGYPYPSGGPYVSPQPPLAQSRLQHWLWSVRH</sequence>
<evidence type="ECO:0000256" key="5">
    <source>
        <dbReference type="ARBA" id="ARBA00022989"/>
    </source>
</evidence>
<keyword evidence="6 9" id="KW-0472">Membrane</keyword>
<dbReference type="InterPro" id="IPR055098">
    <property type="entry name" value="Ig_NUP210_3rd"/>
</dbReference>
<dbReference type="FunCoup" id="A0A6I8N4G0">
    <property type="interactions" value="155"/>
</dbReference>
<dbReference type="Pfam" id="PF22963">
    <property type="entry name" value="Ig_NUP210_3rd"/>
    <property type="match status" value="1"/>
</dbReference>
<keyword evidence="13" id="KW-1185">Reference proteome</keyword>
<dbReference type="Pfam" id="PF22967">
    <property type="entry name" value="Ig_NUP210_1st"/>
    <property type="match status" value="1"/>
</dbReference>
<keyword evidence="3 9" id="KW-0812">Transmembrane</keyword>
<name>A0A6I8N4G0_ORNAN</name>
<dbReference type="PANTHER" id="PTHR23019:SF1">
    <property type="entry name" value="NUCLEAR PORE MEMBRANE GLYCOPROTEIN 210-LIKE"/>
    <property type="match status" value="1"/>
</dbReference>
<evidence type="ECO:0000256" key="1">
    <source>
        <dbReference type="ARBA" id="ARBA00004590"/>
    </source>
</evidence>
<dbReference type="InterPro" id="IPR003343">
    <property type="entry name" value="Big_2"/>
</dbReference>
<dbReference type="InterPro" id="IPR055095">
    <property type="entry name" value="NUP210_Ig_C"/>
</dbReference>
<protein>
    <submittedName>
        <fullName evidence="12">Nucleoporin 210 like</fullName>
    </submittedName>
</protein>
<dbReference type="InterPro" id="IPR056899">
    <property type="entry name" value="Ig_NUP210_9th"/>
</dbReference>
<evidence type="ECO:0000256" key="7">
    <source>
        <dbReference type="ARBA" id="ARBA00023180"/>
    </source>
</evidence>
<comment type="similarity">
    <text evidence="2">Belongs to the NUP210 family.</text>
</comment>
<dbReference type="GO" id="GO:0031965">
    <property type="term" value="C:nuclear membrane"/>
    <property type="evidence" value="ECO:0007669"/>
    <property type="project" value="UniProtKB-SubCell"/>
</dbReference>
<keyword evidence="5 9" id="KW-1133">Transmembrane helix</keyword>
<feature type="chain" id="PRO_5026184015" evidence="10">
    <location>
        <begin position="29"/>
        <end position="1884"/>
    </location>
</feature>
<evidence type="ECO:0000256" key="10">
    <source>
        <dbReference type="SAM" id="SignalP"/>
    </source>
</evidence>
<evidence type="ECO:0000256" key="2">
    <source>
        <dbReference type="ARBA" id="ARBA00007313"/>
    </source>
</evidence>
<dbReference type="InterPro" id="IPR055099">
    <property type="entry name" value="Ig_NUP210_7th"/>
</dbReference>
<reference evidence="12" key="3">
    <citation type="submission" date="2025-09" db="UniProtKB">
        <authorList>
            <consortium name="Ensembl"/>
        </authorList>
    </citation>
    <scope>IDENTIFICATION</scope>
    <source>
        <strain evidence="12">Glennie</strain>
    </source>
</reference>
<evidence type="ECO:0000256" key="6">
    <source>
        <dbReference type="ARBA" id="ARBA00023136"/>
    </source>
</evidence>
<accession>A0A6I8N4G0</accession>
<dbReference type="Bgee" id="ENSOANG00000050351">
    <property type="expression patterns" value="Expressed in testis and 5 other cell types or tissues"/>
</dbReference>
<evidence type="ECO:0000313" key="13">
    <source>
        <dbReference type="Proteomes" id="UP000002279"/>
    </source>
</evidence>
<evidence type="ECO:0000313" key="12">
    <source>
        <dbReference type="Ensembl" id="ENSOANP00000035868.1"/>
    </source>
</evidence>
<dbReference type="GO" id="GO:0005643">
    <property type="term" value="C:nuclear pore"/>
    <property type="evidence" value="ECO:0000318"/>
    <property type="project" value="GO_Central"/>
</dbReference>
<gene>
    <name evidence="12" type="primary">NUP210L</name>
</gene>
<dbReference type="OMA" id="WYSTRHD"/>
<dbReference type="GO" id="GO:0007286">
    <property type="term" value="P:spermatid development"/>
    <property type="evidence" value="ECO:0007669"/>
    <property type="project" value="Ensembl"/>
</dbReference>
<dbReference type="SMART" id="SM00635">
    <property type="entry name" value="BID_2"/>
    <property type="match status" value="2"/>
</dbReference>
<evidence type="ECO:0000256" key="9">
    <source>
        <dbReference type="SAM" id="Phobius"/>
    </source>
</evidence>
<dbReference type="InterPro" id="IPR055096">
    <property type="entry name" value="Ig_NUP210_1st"/>
</dbReference>
<proteinExistence type="inferred from homology"/>
<reference evidence="12 13" key="1">
    <citation type="journal article" date="2008" name="Nature">
        <title>Genome analysis of the platypus reveals unique signatures of evolution.</title>
        <authorList>
            <person name="Warren W.C."/>
            <person name="Hillier L.W."/>
            <person name="Marshall Graves J.A."/>
            <person name="Birney E."/>
            <person name="Ponting C.P."/>
            <person name="Grutzner F."/>
            <person name="Belov K."/>
            <person name="Miller W."/>
            <person name="Clarke L."/>
            <person name="Chinwalla A.T."/>
            <person name="Yang S.P."/>
            <person name="Heger A."/>
            <person name="Locke D.P."/>
            <person name="Miethke P."/>
            <person name="Waters P.D."/>
            <person name="Veyrunes F."/>
            <person name="Fulton L."/>
            <person name="Fulton B."/>
            <person name="Graves T."/>
            <person name="Wallis J."/>
            <person name="Puente X.S."/>
            <person name="Lopez-Otin C."/>
            <person name="Ordonez G.R."/>
            <person name="Eichler E.E."/>
            <person name="Chen L."/>
            <person name="Cheng Z."/>
            <person name="Deakin J.E."/>
            <person name="Alsop A."/>
            <person name="Thompson K."/>
            <person name="Kirby P."/>
            <person name="Papenfuss A.T."/>
            <person name="Wakefield M.J."/>
            <person name="Olender T."/>
            <person name="Lancet D."/>
            <person name="Huttley G.A."/>
            <person name="Smit A.F."/>
            <person name="Pask A."/>
            <person name="Temple-Smith P."/>
            <person name="Batzer M.A."/>
            <person name="Walker J.A."/>
            <person name="Konkel M.K."/>
            <person name="Harris R.S."/>
            <person name="Whittington C.M."/>
            <person name="Wong E.S."/>
            <person name="Gemmell N.J."/>
            <person name="Buschiazzo E."/>
            <person name="Vargas Jentzsch I.M."/>
            <person name="Merkel A."/>
            <person name="Schmitz J."/>
            <person name="Zemann A."/>
            <person name="Churakov G."/>
            <person name="Kriegs J.O."/>
            <person name="Brosius J."/>
            <person name="Murchison E.P."/>
            <person name="Sachidanandam R."/>
            <person name="Smith C."/>
            <person name="Hannon G.J."/>
            <person name="Tsend-Ayush E."/>
            <person name="McMillan D."/>
            <person name="Attenborough R."/>
            <person name="Rens W."/>
            <person name="Ferguson-Smith M."/>
            <person name="Lefevre C.M."/>
            <person name="Sharp J.A."/>
            <person name="Nicholas K.R."/>
            <person name="Ray D.A."/>
            <person name="Kube M."/>
            <person name="Reinhardt R."/>
            <person name="Pringle T.H."/>
            <person name="Taylor J."/>
            <person name="Jones R.C."/>
            <person name="Nixon B."/>
            <person name="Dacheux J.L."/>
            <person name="Niwa H."/>
            <person name="Sekita Y."/>
            <person name="Huang X."/>
            <person name="Stark A."/>
            <person name="Kheradpour P."/>
            <person name="Kellis M."/>
            <person name="Flicek P."/>
            <person name="Chen Y."/>
            <person name="Webber C."/>
            <person name="Hardison R."/>
            <person name="Nelson J."/>
            <person name="Hallsworth-Pepin K."/>
            <person name="Delehaunty K."/>
            <person name="Markovic C."/>
            <person name="Minx P."/>
            <person name="Feng Y."/>
            <person name="Kremitzki C."/>
            <person name="Mitreva M."/>
            <person name="Glasscock J."/>
            <person name="Wylie T."/>
            <person name="Wohldmann P."/>
            <person name="Thiru P."/>
            <person name="Nhan M.N."/>
            <person name="Pohl C.S."/>
            <person name="Smith S.M."/>
            <person name="Hou S."/>
            <person name="Nefedov M."/>
            <person name="de Jong P.J."/>
            <person name="Renfree M.B."/>
            <person name="Mardis E.R."/>
            <person name="Wilson R.K."/>
        </authorList>
    </citation>
    <scope>NUCLEOTIDE SEQUENCE [LARGE SCALE GENOMIC DNA]</scope>
    <source>
        <strain evidence="12 13">Glennie</strain>
    </source>
</reference>
<dbReference type="Pfam" id="PF24991">
    <property type="entry name" value="Ig_NUP210_4th"/>
    <property type="match status" value="1"/>
</dbReference>
<dbReference type="InterPro" id="IPR058779">
    <property type="entry name" value="Ig_NUP210_13th"/>
</dbReference>
<evidence type="ECO:0000259" key="11">
    <source>
        <dbReference type="SMART" id="SM00635"/>
    </source>
</evidence>
<dbReference type="PANTHER" id="PTHR23019">
    <property type="entry name" value="NUCLEAR PORE MEMBRANE GLYCOPROTEIN GP210-RELATED"/>
    <property type="match status" value="1"/>
</dbReference>
<dbReference type="Proteomes" id="UP000002279">
    <property type="component" value="Chromosome X5"/>
</dbReference>
<dbReference type="SUPFAM" id="SSF49373">
    <property type="entry name" value="Invasin/intimin cell-adhesion fragments"/>
    <property type="match status" value="2"/>
</dbReference>
<dbReference type="InterPro" id="IPR056897">
    <property type="entry name" value="Ig_NUP210_4th"/>
</dbReference>
<dbReference type="InterPro" id="IPR055097">
    <property type="entry name" value="Ig_NUP210_2nd"/>
</dbReference>
<dbReference type="InterPro" id="IPR056898">
    <property type="entry name" value="Ig_NUP210_6th"/>
</dbReference>
<dbReference type="GeneTree" id="ENSGT00390000009491"/>
<dbReference type="Pfam" id="PF24935">
    <property type="entry name" value="Ig_NUP210_6th"/>
    <property type="match status" value="1"/>
</dbReference>
<evidence type="ECO:0000256" key="4">
    <source>
        <dbReference type="ARBA" id="ARBA00022729"/>
    </source>
</evidence>
<keyword evidence="8" id="KW-0539">Nucleus</keyword>
<dbReference type="Pfam" id="PF24902">
    <property type="entry name" value="Ig_NUP210_9th"/>
    <property type="match status" value="1"/>
</dbReference>
<dbReference type="Pfam" id="PF26182">
    <property type="entry name" value="Ig_NUP210_5th"/>
    <property type="match status" value="1"/>
</dbReference>
<evidence type="ECO:0000256" key="3">
    <source>
        <dbReference type="ARBA" id="ARBA00022692"/>
    </source>
</evidence>
<dbReference type="Pfam" id="PF26183">
    <property type="entry name" value="Ig_NUP210_14th"/>
    <property type="match status" value="1"/>
</dbReference>
<dbReference type="Pfam" id="PF22957">
    <property type="entry name" value="NUP210_Ig"/>
    <property type="match status" value="1"/>
</dbReference>
<dbReference type="Pfam" id="PF02368">
    <property type="entry name" value="Big_2"/>
    <property type="match status" value="1"/>
</dbReference>
<dbReference type="InParanoid" id="A0A6I8N4G0"/>
<dbReference type="Pfam" id="PF25354">
    <property type="entry name" value="Ig_NUP210_16th"/>
    <property type="match status" value="1"/>
</dbReference>
<feature type="signal peptide" evidence="10">
    <location>
        <begin position="1"/>
        <end position="28"/>
    </location>
</feature>
<keyword evidence="4 10" id="KW-0732">Signal</keyword>
<dbReference type="InterPro" id="IPR045197">
    <property type="entry name" value="NUP210-like"/>
</dbReference>
<dbReference type="InterPro" id="IPR057586">
    <property type="entry name" value="Ig_NUP210_16th"/>
</dbReference>
<dbReference type="GO" id="GO:0060009">
    <property type="term" value="P:Sertoli cell development"/>
    <property type="evidence" value="ECO:0007669"/>
    <property type="project" value="Ensembl"/>
</dbReference>
<comment type="subcellular location">
    <subcellularLocation>
        <location evidence="1">Nucleus membrane</location>
        <topology evidence="1">Single-pass membrane protein</topology>
    </subcellularLocation>
</comment>
<dbReference type="Pfam" id="PF22959">
    <property type="entry name" value="Ig_NUP210_15th"/>
    <property type="match status" value="1"/>
</dbReference>
<feature type="domain" description="BIG2" evidence="11">
    <location>
        <begin position="448"/>
        <end position="522"/>
    </location>
</feature>
<evidence type="ECO:0000256" key="8">
    <source>
        <dbReference type="ARBA" id="ARBA00023242"/>
    </source>
</evidence>
<feature type="domain" description="BIG2" evidence="11">
    <location>
        <begin position="1068"/>
        <end position="1143"/>
    </location>
</feature>
<dbReference type="Pfam" id="PF26181">
    <property type="entry name" value="Ig_NUP210_13th"/>
    <property type="match status" value="1"/>
</dbReference>
<dbReference type="Pfam" id="PF22962">
    <property type="entry name" value="Ig_NUP210_7th"/>
    <property type="match status" value="1"/>
</dbReference>
<keyword evidence="7" id="KW-0325">Glycoprotein</keyword>
<dbReference type="InterPro" id="IPR055094">
    <property type="entry name" value="NUP210_Ig15"/>
</dbReference>
<dbReference type="Pfam" id="PF26184">
    <property type="entry name" value="Ig_NUP210_8th"/>
    <property type="match status" value="1"/>
</dbReference>
<dbReference type="Pfam" id="PF22969">
    <property type="entry name" value="Ig_NUP210_2nd"/>
    <property type="match status" value="1"/>
</dbReference>
<reference evidence="12" key="2">
    <citation type="submission" date="2025-08" db="UniProtKB">
        <authorList>
            <consortium name="Ensembl"/>
        </authorList>
    </citation>
    <scope>IDENTIFICATION</scope>
    <source>
        <strain evidence="12">Glennie</strain>
    </source>
</reference>
<organism evidence="12 13">
    <name type="scientific">Ornithorhynchus anatinus</name>
    <name type="common">Duckbill platypus</name>
    <dbReference type="NCBI Taxonomy" id="9258"/>
    <lineage>
        <taxon>Eukaryota</taxon>
        <taxon>Metazoa</taxon>
        <taxon>Chordata</taxon>
        <taxon>Craniata</taxon>
        <taxon>Vertebrata</taxon>
        <taxon>Euteleostomi</taxon>
        <taxon>Mammalia</taxon>
        <taxon>Monotremata</taxon>
        <taxon>Ornithorhynchidae</taxon>
        <taxon>Ornithorhynchus</taxon>
    </lineage>
</organism>